<dbReference type="EMBL" id="NMTV01000073">
    <property type="protein sequence ID" value="PDX71094.1"/>
    <property type="molecule type" value="Genomic_DNA"/>
</dbReference>
<organism evidence="2 3">
    <name type="scientific">Faecalibacterium prausnitzii</name>
    <dbReference type="NCBI Taxonomy" id="853"/>
    <lineage>
        <taxon>Bacteria</taxon>
        <taxon>Bacillati</taxon>
        <taxon>Bacillota</taxon>
        <taxon>Clostridia</taxon>
        <taxon>Eubacteriales</taxon>
        <taxon>Oscillospiraceae</taxon>
        <taxon>Faecalibacterium</taxon>
    </lineage>
</organism>
<dbReference type="SUPFAM" id="SSF48239">
    <property type="entry name" value="Terpenoid cyclases/Protein prenyltransferases"/>
    <property type="match status" value="1"/>
</dbReference>
<dbReference type="AlphaFoldDB" id="A0A2A6ZW25"/>
<dbReference type="InterPro" id="IPR008930">
    <property type="entry name" value="Terpenoid_cyclase/PrenylTrfase"/>
</dbReference>
<gene>
    <name evidence="2" type="ORF">CGS55_15330</name>
</gene>
<reference evidence="2 3" key="1">
    <citation type="journal article" date="2017" name="Front. Microbiol.">
        <title>New Insights into the Diversity of the Genus Faecalibacterium.</title>
        <authorList>
            <person name="Benevides L."/>
            <person name="Burman S."/>
            <person name="Martin R."/>
            <person name="Robert V."/>
            <person name="Thomas M."/>
            <person name="Miquel S."/>
            <person name="Chain F."/>
            <person name="Sokol H."/>
            <person name="Bermudez-Humaran L.G."/>
            <person name="Morrison M."/>
            <person name="Langella P."/>
            <person name="Azevedo V.A."/>
            <person name="Chatel J.M."/>
            <person name="Soares S."/>
        </authorList>
    </citation>
    <scope>NUCLEOTIDE SEQUENCE [LARGE SCALE GENOMIC DNA]</scope>
    <source>
        <strain evidence="2 3">CNCM I 4546</strain>
    </source>
</reference>
<dbReference type="RefSeq" id="WP_097783987.1">
    <property type="nucleotide sequence ID" value="NZ_JBBNHN010000003.1"/>
</dbReference>
<evidence type="ECO:0000313" key="3">
    <source>
        <dbReference type="Proteomes" id="UP000219901"/>
    </source>
</evidence>
<dbReference type="InterPro" id="IPR000157">
    <property type="entry name" value="TIR_dom"/>
</dbReference>
<feature type="domain" description="TIR" evidence="1">
    <location>
        <begin position="794"/>
        <end position="860"/>
    </location>
</feature>
<dbReference type="Proteomes" id="UP000219901">
    <property type="component" value="Unassembled WGS sequence"/>
</dbReference>
<evidence type="ECO:0000259" key="1">
    <source>
        <dbReference type="Pfam" id="PF13676"/>
    </source>
</evidence>
<accession>A0A2A6ZW25</accession>
<dbReference type="Pfam" id="PF13676">
    <property type="entry name" value="TIR_2"/>
    <property type="match status" value="1"/>
</dbReference>
<dbReference type="Gene3D" id="1.50.10.20">
    <property type="match status" value="1"/>
</dbReference>
<protein>
    <recommendedName>
        <fullName evidence="1">TIR domain-containing protein</fullName>
    </recommendedName>
</protein>
<dbReference type="SUPFAM" id="SSF52200">
    <property type="entry name" value="Toll/Interleukin receptor TIR domain"/>
    <property type="match status" value="1"/>
</dbReference>
<dbReference type="InterPro" id="IPR035897">
    <property type="entry name" value="Toll_tir_struct_dom_sf"/>
</dbReference>
<sequence length="944" mass="108348">MSNNRKKVSISADLIPQIYELSAVKCLNDESTIVLVLDIFKEITSKIDVCMKAFHARLSIMNETMAFSFIKDDKEWNLEIPILNVDTEELKQFLLGKICFLDFLCLAAFNMSVDINTIPTAEQFMDVFETWDKYSNQIGYVEDKYTINIPDQEIKETLKEEGVVWYYGMSCSGKTYMGIKELNSYPIIKVAYNPCFSSDEEYALIKLLMYCGRNIAILLDDLQCDTEKTEELFKIIAEKKDTLKNRNIHIFMVSWVSLLTNEKVAGYQSVFKAFQVNTDRYIAQLQREIGDKKLRKICGKNLALLNSAAKYCEKNLGEPEKELFETFVKTNDAQKIESIYRLCVLGSFEYLVPKDFVEASVLSKELTTIKAVGTTYYVGHKEICRFLYLYIEKNKNALKINSLPAIDKIILDYIQEQEPGKQWRAIRQLIGEHGEEKLQSISLIWSGLSCFETAIKNQTRVDPAWGNAPSSMYFVLKVASLLGVLPDYKNVLDKFCEKFEVSEEEVKVHYHEIATTNDFNQIKKRMIKEDKTDCSGFEKGAEFDCNCAHKNWLLGLIVGLKSELCQYQHEDLYNAAVSELFSRQTSQGGWYPTRIPWITARILIGLSQAGYTVANDNVSRGISFLLEYIKASNHWEAHTGGWNTPYETSSLCLEAIYSSKAKLNGQRKERVSKVVRYLYDRKAEWMQDDKIVDGSATACCLLKNDDGSYGNSAELTDYIQKLCEDKVYSKIEKNKELNLQEEQSCQITQVAWYTMDFCWDVLYTQLPKLLNEFVKRSLQEKNSESEEAMKDYKIFISYSEDSKNTVNRIKKVSAYLRQKGYTVWCYADEPLGVNVVTFMQKAPEADVILVMGSKNYKEKSLLIDEKGSGSGVFFENLVLSQMFIYNKMKKIVPIAFEQGTSFEDSFPPPFSTNKGLCGYRVTTKFLENLAKQINNTLMKLEANK</sequence>
<dbReference type="GO" id="GO:0007165">
    <property type="term" value="P:signal transduction"/>
    <property type="evidence" value="ECO:0007669"/>
    <property type="project" value="InterPro"/>
</dbReference>
<comment type="caution">
    <text evidence="2">The sequence shown here is derived from an EMBL/GenBank/DDBJ whole genome shotgun (WGS) entry which is preliminary data.</text>
</comment>
<proteinExistence type="predicted"/>
<dbReference type="Gene3D" id="3.40.50.10140">
    <property type="entry name" value="Toll/interleukin-1 receptor homology (TIR) domain"/>
    <property type="match status" value="1"/>
</dbReference>
<name>A0A2A6ZW25_9FIRM</name>
<evidence type="ECO:0000313" key="2">
    <source>
        <dbReference type="EMBL" id="PDX71094.1"/>
    </source>
</evidence>